<protein>
    <submittedName>
        <fullName evidence="2">Uncharacterized protein</fullName>
    </submittedName>
</protein>
<sequence length="145" mass="16545">MSFFPWVSQRYHVSCLEILVDRPLAIATPSSACRRKLDIIPNLFPTELSFPTMIGCRIVGFLWGMAWLYASDRKKFWFLCFGPDGSETKVVHPRFVLLASLNLRLYDYPPQTCLVKPQGQENSRESTATNFESFLGRLAPVVEVP</sequence>
<dbReference type="HOGENOM" id="CLU_1788135_0_0_1"/>
<feature type="transmembrane region" description="Helical" evidence="1">
    <location>
        <begin position="48"/>
        <end position="69"/>
    </location>
</feature>
<reference evidence="2 3" key="1">
    <citation type="journal article" date="2013" name="Nat. Commun.">
        <title>The evolution and pathogenic mechanisms of the rice sheath blight pathogen.</title>
        <authorList>
            <person name="Zheng A."/>
            <person name="Lin R."/>
            <person name="Xu L."/>
            <person name="Qin P."/>
            <person name="Tang C."/>
            <person name="Ai P."/>
            <person name="Zhang D."/>
            <person name="Liu Y."/>
            <person name="Sun Z."/>
            <person name="Feng H."/>
            <person name="Wang Y."/>
            <person name="Chen Y."/>
            <person name="Liang X."/>
            <person name="Fu R."/>
            <person name="Li Q."/>
            <person name="Zhang J."/>
            <person name="Yu X."/>
            <person name="Xie Z."/>
            <person name="Ding L."/>
            <person name="Guan P."/>
            <person name="Tang J."/>
            <person name="Liang Y."/>
            <person name="Wang S."/>
            <person name="Deng Q."/>
            <person name="Li S."/>
            <person name="Zhu J."/>
            <person name="Wang L."/>
            <person name="Liu H."/>
            <person name="Li P."/>
        </authorList>
    </citation>
    <scope>NUCLEOTIDE SEQUENCE [LARGE SCALE GENOMIC DNA]</scope>
    <source>
        <strain evidence="3">AG-1 IA</strain>
    </source>
</reference>
<organism evidence="2 3">
    <name type="scientific">Thanatephorus cucumeris (strain AG1-IA)</name>
    <name type="common">Rice sheath blight fungus</name>
    <name type="synonym">Rhizoctonia solani</name>
    <dbReference type="NCBI Taxonomy" id="983506"/>
    <lineage>
        <taxon>Eukaryota</taxon>
        <taxon>Fungi</taxon>
        <taxon>Dikarya</taxon>
        <taxon>Basidiomycota</taxon>
        <taxon>Agaricomycotina</taxon>
        <taxon>Agaricomycetes</taxon>
        <taxon>Cantharellales</taxon>
        <taxon>Ceratobasidiaceae</taxon>
        <taxon>Rhizoctonia</taxon>
        <taxon>Rhizoctonia solani AG-1</taxon>
    </lineage>
</organism>
<dbReference type="Proteomes" id="UP000011668">
    <property type="component" value="Unassembled WGS sequence"/>
</dbReference>
<evidence type="ECO:0000256" key="1">
    <source>
        <dbReference type="SAM" id="Phobius"/>
    </source>
</evidence>
<comment type="caution">
    <text evidence="2">The sequence shown here is derived from an EMBL/GenBank/DDBJ whole genome shotgun (WGS) entry which is preliminary data.</text>
</comment>
<dbReference type="AlphaFoldDB" id="L8WHX7"/>
<keyword evidence="1" id="KW-0812">Transmembrane</keyword>
<keyword evidence="1" id="KW-1133">Transmembrane helix</keyword>
<keyword evidence="3" id="KW-1185">Reference proteome</keyword>
<accession>L8WHX7</accession>
<gene>
    <name evidence="2" type="ORF">AG1IA_08414</name>
</gene>
<keyword evidence="1" id="KW-0472">Membrane</keyword>
<dbReference type="EMBL" id="AFRT01002584">
    <property type="protein sequence ID" value="ELU37550.1"/>
    <property type="molecule type" value="Genomic_DNA"/>
</dbReference>
<evidence type="ECO:0000313" key="2">
    <source>
        <dbReference type="EMBL" id="ELU37550.1"/>
    </source>
</evidence>
<evidence type="ECO:0000313" key="3">
    <source>
        <dbReference type="Proteomes" id="UP000011668"/>
    </source>
</evidence>
<proteinExistence type="predicted"/>
<name>L8WHX7_THACA</name>